<dbReference type="GO" id="GO:0008270">
    <property type="term" value="F:zinc ion binding"/>
    <property type="evidence" value="ECO:0007669"/>
    <property type="project" value="UniProtKB-KW"/>
</dbReference>
<keyword evidence="3" id="KW-0862">Zinc</keyword>
<evidence type="ECO:0000256" key="4">
    <source>
        <dbReference type="PROSITE-ProRule" id="PRU00027"/>
    </source>
</evidence>
<dbReference type="GO" id="GO:0003677">
    <property type="term" value="F:DNA binding"/>
    <property type="evidence" value="ECO:0007669"/>
    <property type="project" value="InterPro"/>
</dbReference>
<dbReference type="PROSITE" id="PS50808">
    <property type="entry name" value="ZF_BED"/>
    <property type="match status" value="1"/>
</dbReference>
<name>A0A3P7PPX1_DRAME</name>
<evidence type="ECO:0000313" key="6">
    <source>
        <dbReference type="EMBL" id="VDN51158.1"/>
    </source>
</evidence>
<dbReference type="OrthoDB" id="5856685at2759"/>
<sequence>MQGKEYTATRTVKAVLKNITFGGKKTNPVWTCFEDLRIRGLSGVRCRYCLWITNDRSPTTLKFHLKRKHDTGLGGIWSNVEEKIYLSPSNISFPRMKLKPEDHALSHTPSIFMSASFSIYNDIFQNSLFTHPPIYKSSLSTHPSYIFITLFPRNEIFSSPIPLFL</sequence>
<accession>A0A3P7PPX1</accession>
<evidence type="ECO:0000256" key="1">
    <source>
        <dbReference type="ARBA" id="ARBA00022723"/>
    </source>
</evidence>
<reference evidence="6 7" key="1">
    <citation type="submission" date="2018-11" db="EMBL/GenBank/DDBJ databases">
        <authorList>
            <consortium name="Pathogen Informatics"/>
        </authorList>
    </citation>
    <scope>NUCLEOTIDE SEQUENCE [LARGE SCALE GENOMIC DNA]</scope>
</reference>
<keyword evidence="2 4" id="KW-0863">Zinc-finger</keyword>
<proteinExistence type="predicted"/>
<evidence type="ECO:0000256" key="2">
    <source>
        <dbReference type="ARBA" id="ARBA00022771"/>
    </source>
</evidence>
<dbReference type="EMBL" id="UYYG01000014">
    <property type="protein sequence ID" value="VDN51158.1"/>
    <property type="molecule type" value="Genomic_DNA"/>
</dbReference>
<feature type="domain" description="BED-type" evidence="5">
    <location>
        <begin position="24"/>
        <end position="76"/>
    </location>
</feature>
<dbReference type="Proteomes" id="UP000274756">
    <property type="component" value="Unassembled WGS sequence"/>
</dbReference>
<evidence type="ECO:0000259" key="5">
    <source>
        <dbReference type="PROSITE" id="PS50808"/>
    </source>
</evidence>
<protein>
    <recommendedName>
        <fullName evidence="5">BED-type domain-containing protein</fullName>
    </recommendedName>
</protein>
<gene>
    <name evidence="6" type="ORF">DME_LOCUS1131</name>
</gene>
<keyword evidence="1" id="KW-0479">Metal-binding</keyword>
<dbReference type="InterPro" id="IPR003656">
    <property type="entry name" value="Znf_BED"/>
</dbReference>
<evidence type="ECO:0000256" key="3">
    <source>
        <dbReference type="ARBA" id="ARBA00022833"/>
    </source>
</evidence>
<organism evidence="6 7">
    <name type="scientific">Dracunculus medinensis</name>
    <name type="common">Guinea worm</name>
    <dbReference type="NCBI Taxonomy" id="318479"/>
    <lineage>
        <taxon>Eukaryota</taxon>
        <taxon>Metazoa</taxon>
        <taxon>Ecdysozoa</taxon>
        <taxon>Nematoda</taxon>
        <taxon>Chromadorea</taxon>
        <taxon>Rhabditida</taxon>
        <taxon>Spirurina</taxon>
        <taxon>Dracunculoidea</taxon>
        <taxon>Dracunculidae</taxon>
        <taxon>Dracunculus</taxon>
    </lineage>
</organism>
<dbReference type="AlphaFoldDB" id="A0A3P7PPX1"/>
<evidence type="ECO:0000313" key="7">
    <source>
        <dbReference type="Proteomes" id="UP000274756"/>
    </source>
</evidence>
<keyword evidence="7" id="KW-1185">Reference proteome</keyword>